<dbReference type="GO" id="GO:0016757">
    <property type="term" value="F:glycosyltransferase activity"/>
    <property type="evidence" value="ECO:0007669"/>
    <property type="project" value="UniProtKB-KW"/>
</dbReference>
<evidence type="ECO:0000313" key="3">
    <source>
        <dbReference type="Proteomes" id="UP001599756"/>
    </source>
</evidence>
<dbReference type="Proteomes" id="UP001599756">
    <property type="component" value="Unassembled WGS sequence"/>
</dbReference>
<keyword evidence="2" id="KW-0328">Glycosyltransferase</keyword>
<keyword evidence="1" id="KW-0812">Transmembrane</keyword>
<protein>
    <submittedName>
        <fullName evidence="2">Glycosyltransferase</fullName>
        <ecNumber evidence="2">2.4.-.-</ecNumber>
    </submittedName>
</protein>
<accession>A0ABW6HEG6</accession>
<dbReference type="InterPro" id="IPR029044">
    <property type="entry name" value="Nucleotide-diphossugar_trans"/>
</dbReference>
<dbReference type="SUPFAM" id="SSF53448">
    <property type="entry name" value="Nucleotide-diphospho-sugar transferases"/>
    <property type="match status" value="1"/>
</dbReference>
<comment type="caution">
    <text evidence="2">The sequence shown here is derived from an EMBL/GenBank/DDBJ whole genome shotgun (WGS) entry which is preliminary data.</text>
</comment>
<dbReference type="EMBL" id="JBHYTS010000073">
    <property type="protein sequence ID" value="MFE1755007.1"/>
    <property type="molecule type" value="Genomic_DNA"/>
</dbReference>
<evidence type="ECO:0000256" key="1">
    <source>
        <dbReference type="SAM" id="Phobius"/>
    </source>
</evidence>
<evidence type="ECO:0000313" key="2">
    <source>
        <dbReference type="EMBL" id="MFE1755007.1"/>
    </source>
</evidence>
<keyword evidence="1" id="KW-0472">Membrane</keyword>
<dbReference type="RefSeq" id="WP_381843096.1">
    <property type="nucleotide sequence ID" value="NZ_JBHYTS010000073.1"/>
</dbReference>
<feature type="transmembrane region" description="Helical" evidence="1">
    <location>
        <begin position="146"/>
        <end position="169"/>
    </location>
</feature>
<sequence>MAAARGTALPGRRGHVYDILALTEDNELTLALKTRGWKMVSPAACRVTTEIMWSWRDLWRQRVRWQRGALDNLRHYGLTRVTLRYWGQQAGIAFGVVAMFLYLLLMTLTAVIGEWQWQPFWIAVGCVFVLERTVTVWAGGWSDRTLAFPLVVELAYDIFIQVVFVRCLADFLTRRPPRWHHPGEPWTDTAAGL</sequence>
<feature type="transmembrane region" description="Helical" evidence="1">
    <location>
        <begin position="92"/>
        <end position="113"/>
    </location>
</feature>
<organism evidence="2 3">
    <name type="scientific">Streptomyces anandii</name>
    <dbReference type="NCBI Taxonomy" id="285454"/>
    <lineage>
        <taxon>Bacteria</taxon>
        <taxon>Bacillati</taxon>
        <taxon>Actinomycetota</taxon>
        <taxon>Actinomycetes</taxon>
        <taxon>Kitasatosporales</taxon>
        <taxon>Streptomycetaceae</taxon>
        <taxon>Streptomyces</taxon>
    </lineage>
</organism>
<keyword evidence="1" id="KW-1133">Transmembrane helix</keyword>
<dbReference type="EC" id="2.4.-.-" evidence="2"/>
<reference evidence="2 3" key="1">
    <citation type="submission" date="2024-09" db="EMBL/GenBank/DDBJ databases">
        <title>The Natural Products Discovery Center: Release of the First 8490 Sequenced Strains for Exploring Actinobacteria Biosynthetic Diversity.</title>
        <authorList>
            <person name="Kalkreuter E."/>
            <person name="Kautsar S.A."/>
            <person name="Yang D."/>
            <person name="Bader C.D."/>
            <person name="Teijaro C.N."/>
            <person name="Fluegel L."/>
            <person name="Davis C.M."/>
            <person name="Simpson J.R."/>
            <person name="Lauterbach L."/>
            <person name="Steele A.D."/>
            <person name="Gui C."/>
            <person name="Meng S."/>
            <person name="Li G."/>
            <person name="Viehrig K."/>
            <person name="Ye F."/>
            <person name="Su P."/>
            <person name="Kiefer A.F."/>
            <person name="Nichols A."/>
            <person name="Cepeda A.J."/>
            <person name="Yan W."/>
            <person name="Fan B."/>
            <person name="Jiang Y."/>
            <person name="Adhikari A."/>
            <person name="Zheng C.-J."/>
            <person name="Schuster L."/>
            <person name="Cowan T.M."/>
            <person name="Smanski M.J."/>
            <person name="Chevrette M.G."/>
            <person name="De Carvalho L.P.S."/>
            <person name="Shen B."/>
        </authorList>
    </citation>
    <scope>NUCLEOTIDE SEQUENCE [LARGE SCALE GENOMIC DNA]</scope>
    <source>
        <strain evidence="2 3">NPDC059500</strain>
    </source>
</reference>
<name>A0ABW6HEG6_9ACTN</name>
<keyword evidence="3" id="KW-1185">Reference proteome</keyword>
<gene>
    <name evidence="2" type="ORF">ACFW88_31485</name>
</gene>
<proteinExistence type="predicted"/>
<keyword evidence="2" id="KW-0808">Transferase</keyword>